<keyword evidence="7" id="KW-1185">Reference proteome</keyword>
<protein>
    <recommendedName>
        <fullName evidence="5">Zinc finger PHD-type domain-containing protein</fullName>
    </recommendedName>
</protein>
<sequence length="533" mass="58798">MELEGTFDGFNYSIPPPFDTIELENMNIWSELSDIDSASAISRVEVLTSGDESKLTGEEEAVGGNNEEEVGGAVEKILKPRRRDYISDARDRGKYFEEQFQKLTLHFHRTISRTGCEGDLTALFEGKLFNTARSLTPALSCGVSAENDSNNSHNLHSSQVNVDHLNSGEVDDHRYAATMLTQKVSSSAVTDHQYNEKTLTPTNDSDAEMEEGEDGPKRKRKRPEPYEYIKVRWTRDQTFSKFAKSLFRQKAVIEDRTAATVRLSLKYERCSFNDENYSDAYKIILCSRKPMKARPPKLAPKRSQNQTPVSFILPRFSPLMPLHSSPTTSTSELLMQTPTITTVGSSVPGIIVPTSNFSTTDSSMGGILMTALSGDFSGQLISLQLGSTVLEDSTAPSPIMASHTEVLEHPISASKVTDSITSCDSSPARSPVHESDLREYGDFVTLGNGQRSPELKAGATKGVTMDCSTNTEPICSICGNVGVGSDNNERKVFWIRCNDPFCYDMVHASCVGFMITCSSSLKQLPAFYCKTHR</sequence>
<reference evidence="6 7" key="1">
    <citation type="submission" date="2024-08" db="EMBL/GenBank/DDBJ databases">
        <authorList>
            <person name="Cucini C."/>
            <person name="Frati F."/>
        </authorList>
    </citation>
    <scope>NUCLEOTIDE SEQUENCE [LARGE SCALE GENOMIC DNA]</scope>
</reference>
<evidence type="ECO:0000313" key="6">
    <source>
        <dbReference type="EMBL" id="CAL8139866.1"/>
    </source>
</evidence>
<evidence type="ECO:0000256" key="3">
    <source>
        <dbReference type="ARBA" id="ARBA00022833"/>
    </source>
</evidence>
<dbReference type="Proteomes" id="UP001642540">
    <property type="component" value="Unassembled WGS sequence"/>
</dbReference>
<gene>
    <name evidence="6" type="ORF">ODALV1_LOCUS28033</name>
</gene>
<evidence type="ECO:0000256" key="4">
    <source>
        <dbReference type="SAM" id="MobiDB-lite"/>
    </source>
</evidence>
<keyword evidence="1" id="KW-0479">Metal-binding</keyword>
<accession>A0ABP1RZI3</accession>
<feature type="region of interest" description="Disordered" evidence="4">
    <location>
        <begin position="186"/>
        <end position="223"/>
    </location>
</feature>
<dbReference type="EMBL" id="CAXLJM020000131">
    <property type="protein sequence ID" value="CAL8139866.1"/>
    <property type="molecule type" value="Genomic_DNA"/>
</dbReference>
<organism evidence="6 7">
    <name type="scientific">Orchesella dallaii</name>
    <dbReference type="NCBI Taxonomy" id="48710"/>
    <lineage>
        <taxon>Eukaryota</taxon>
        <taxon>Metazoa</taxon>
        <taxon>Ecdysozoa</taxon>
        <taxon>Arthropoda</taxon>
        <taxon>Hexapoda</taxon>
        <taxon>Collembola</taxon>
        <taxon>Entomobryomorpha</taxon>
        <taxon>Entomobryoidea</taxon>
        <taxon>Orchesellidae</taxon>
        <taxon>Orchesellinae</taxon>
        <taxon>Orchesella</taxon>
    </lineage>
</organism>
<dbReference type="SMART" id="SM00249">
    <property type="entry name" value="PHD"/>
    <property type="match status" value="1"/>
</dbReference>
<evidence type="ECO:0000256" key="2">
    <source>
        <dbReference type="ARBA" id="ARBA00022771"/>
    </source>
</evidence>
<name>A0ABP1RZI3_9HEXA</name>
<evidence type="ECO:0000313" key="7">
    <source>
        <dbReference type="Proteomes" id="UP001642540"/>
    </source>
</evidence>
<evidence type="ECO:0000256" key="1">
    <source>
        <dbReference type="ARBA" id="ARBA00022723"/>
    </source>
</evidence>
<keyword evidence="2" id="KW-0863">Zinc-finger</keyword>
<dbReference type="InterPro" id="IPR001965">
    <property type="entry name" value="Znf_PHD"/>
</dbReference>
<comment type="caution">
    <text evidence="6">The sequence shown here is derived from an EMBL/GenBank/DDBJ whole genome shotgun (WGS) entry which is preliminary data.</text>
</comment>
<keyword evidence="3" id="KW-0862">Zinc</keyword>
<feature type="domain" description="Zinc finger PHD-type" evidence="5">
    <location>
        <begin position="474"/>
        <end position="533"/>
    </location>
</feature>
<proteinExistence type="predicted"/>
<feature type="compositionally biased region" description="Polar residues" evidence="4">
    <location>
        <begin position="186"/>
        <end position="204"/>
    </location>
</feature>
<evidence type="ECO:0000259" key="5">
    <source>
        <dbReference type="SMART" id="SM00249"/>
    </source>
</evidence>